<dbReference type="EMBL" id="CP061539">
    <property type="protein sequence ID" value="QNV36903.2"/>
    <property type="molecule type" value="Genomic_DNA"/>
</dbReference>
<feature type="domain" description="WYL" evidence="1">
    <location>
        <begin position="459"/>
        <end position="520"/>
    </location>
</feature>
<organism evidence="2 3">
    <name type="scientific">Rothia terrae</name>
    <dbReference type="NCBI Taxonomy" id="396015"/>
    <lineage>
        <taxon>Bacteria</taxon>
        <taxon>Bacillati</taxon>
        <taxon>Actinomycetota</taxon>
        <taxon>Actinomycetes</taxon>
        <taxon>Micrococcales</taxon>
        <taxon>Micrococcaceae</taxon>
        <taxon>Rothia</taxon>
    </lineage>
</organism>
<gene>
    <name evidence="2" type="ORF">IDM49_06400</name>
</gene>
<dbReference type="RefSeq" id="WP_193836643.1">
    <property type="nucleotide sequence ID" value="NZ_CP061539.1"/>
</dbReference>
<dbReference type="InterPro" id="IPR026881">
    <property type="entry name" value="WYL_dom"/>
</dbReference>
<dbReference type="PANTHER" id="PTHR34580:SF1">
    <property type="entry name" value="PROTEIN PAFC"/>
    <property type="match status" value="1"/>
</dbReference>
<sequence>MDVLSRSERGITRESIKTSVPSYAEYSNEAAFERAFERDKNQLKALGYHLETLKPVLGGLYSRYRIRNGSARVLPQFEPGEVAILSALTNVWGRSVPARRTVSRILTKLGLAGLANGLTETSAFITAPQEIDTLIEAVAESKAMTFEYRNAQGDVSSRTVTVWGLGHRFGQWYVYGFDHAVRDERIFKRDRMRQLKLVNIETHLPPQSFSMKRALEKISDANTPLAFIEDAPDSSAVVHVGNVSGVPLYNWHEAVGWMIRHHARVADVAPHSVPYQYSASINLQQRVKKTLSVAAKKLTEMHEGEPSISPASIKWVERSSKRRKETALDHLTRVLRIAEFVKDNAPVSLKETAVYFQTTPGKIRQDLELLWLAVDEESLTLELDKGKVQSLSGADYLVSGAPLSAQEALYLSLTIDQLRRVIPSAGVVDQVFGKIFASYPQLRQLTNRCAIYSAVPVSLARFESAIRLRENMRIRYSTSRDSSERTITPQQLILDNDSYYLVAWCHLRRAQRKFKMADIEVLDEEQIIDAVEKASSHTGDSLTHQKVIIRYTGQDASAQQMLESVAERYSKDQTIFEIDLFNNAWFDSLVTDAAGTIEVIAPLEVRERIRAYGSNS</sequence>
<dbReference type="PROSITE" id="PS52050">
    <property type="entry name" value="WYL"/>
    <property type="match status" value="2"/>
</dbReference>
<keyword evidence="3" id="KW-1185">Reference proteome</keyword>
<protein>
    <submittedName>
        <fullName evidence="2">WYL domain-containing protein</fullName>
    </submittedName>
</protein>
<feature type="domain" description="WYL" evidence="1">
    <location>
        <begin position="131"/>
        <end position="196"/>
    </location>
</feature>
<proteinExistence type="predicted"/>
<evidence type="ECO:0000313" key="2">
    <source>
        <dbReference type="EMBL" id="QNV36903.2"/>
    </source>
</evidence>
<dbReference type="Proteomes" id="UP000516404">
    <property type="component" value="Chromosome"/>
</dbReference>
<dbReference type="AlphaFoldDB" id="A0A802SBT2"/>
<dbReference type="InterPro" id="IPR051534">
    <property type="entry name" value="CBASS_pafABC_assoc_protein"/>
</dbReference>
<evidence type="ECO:0000259" key="1">
    <source>
        <dbReference type="Pfam" id="PF13280"/>
    </source>
</evidence>
<dbReference type="GeneID" id="96623862"/>
<accession>A0A802SBT2</accession>
<dbReference type="PANTHER" id="PTHR34580">
    <property type="match status" value="1"/>
</dbReference>
<dbReference type="KEGG" id="rter:IDM49_06400"/>
<name>A0A802SBT2_9MICC</name>
<evidence type="ECO:0000313" key="3">
    <source>
        <dbReference type="Proteomes" id="UP000516404"/>
    </source>
</evidence>
<reference evidence="2 3" key="1">
    <citation type="submission" date="2020-09" db="EMBL/GenBank/DDBJ databases">
        <title>Investigation of environmental microbes.</title>
        <authorList>
            <person name="Ou Y."/>
            <person name="Kang Q."/>
        </authorList>
    </citation>
    <scope>NUCLEOTIDE SEQUENCE [LARGE SCALE GENOMIC DNA]</scope>
    <source>
        <strain evidence="2 3">KJZ-14</strain>
    </source>
</reference>
<dbReference type="Pfam" id="PF13280">
    <property type="entry name" value="WYL"/>
    <property type="match status" value="2"/>
</dbReference>